<comment type="caution">
    <text evidence="2">The sequence shown here is derived from an EMBL/GenBank/DDBJ whole genome shotgun (WGS) entry which is preliminary data.</text>
</comment>
<evidence type="ECO:0000313" key="3">
    <source>
        <dbReference type="Proteomes" id="UP000275267"/>
    </source>
</evidence>
<organism evidence="2 3">
    <name type="scientific">Panicum miliaceum</name>
    <name type="common">Proso millet</name>
    <name type="synonym">Broomcorn millet</name>
    <dbReference type="NCBI Taxonomy" id="4540"/>
    <lineage>
        <taxon>Eukaryota</taxon>
        <taxon>Viridiplantae</taxon>
        <taxon>Streptophyta</taxon>
        <taxon>Embryophyta</taxon>
        <taxon>Tracheophyta</taxon>
        <taxon>Spermatophyta</taxon>
        <taxon>Magnoliopsida</taxon>
        <taxon>Liliopsida</taxon>
        <taxon>Poales</taxon>
        <taxon>Poaceae</taxon>
        <taxon>PACMAD clade</taxon>
        <taxon>Panicoideae</taxon>
        <taxon>Panicodae</taxon>
        <taxon>Paniceae</taxon>
        <taxon>Panicinae</taxon>
        <taxon>Panicum</taxon>
        <taxon>Panicum sect. Panicum</taxon>
    </lineage>
</organism>
<dbReference type="EMBL" id="PQIB02000013">
    <property type="protein sequence ID" value="RLM74546.1"/>
    <property type="molecule type" value="Genomic_DNA"/>
</dbReference>
<protein>
    <submittedName>
        <fullName evidence="2">Uncharacterized protein</fullName>
    </submittedName>
</protein>
<proteinExistence type="predicted"/>
<feature type="region of interest" description="Disordered" evidence="1">
    <location>
        <begin position="192"/>
        <end position="221"/>
    </location>
</feature>
<feature type="compositionally biased region" description="Low complexity" evidence="1">
    <location>
        <begin position="159"/>
        <end position="171"/>
    </location>
</feature>
<sequence length="221" mass="23787">MLCPGLISPFIRTYGHVLADASKLRLHIFVVSRFVHLQKTVLFKQQEVCRNAEPQKAERSQVEVEHEVDDEDLDAGRRQHRHRAAPPLVDSSVHAYAEPPAPSPSSGVSWTCLPTLSTSKFQRARSASSIGRGASVTWRRKASKQNAMMIRTHRNSQESCTSSSASTLASPPASPSRCWVVSSASSAVSLVVPASPSSSSGRSIQSATSIAKPHAAARHAA</sequence>
<dbReference type="Proteomes" id="UP000275267">
    <property type="component" value="Unassembled WGS sequence"/>
</dbReference>
<reference evidence="3" key="1">
    <citation type="journal article" date="2019" name="Nat. Commun.">
        <title>The genome of broomcorn millet.</title>
        <authorList>
            <person name="Zou C."/>
            <person name="Miki D."/>
            <person name="Li D."/>
            <person name="Tang Q."/>
            <person name="Xiao L."/>
            <person name="Rajput S."/>
            <person name="Deng P."/>
            <person name="Jia W."/>
            <person name="Huang R."/>
            <person name="Zhang M."/>
            <person name="Sun Y."/>
            <person name="Hu J."/>
            <person name="Fu X."/>
            <person name="Schnable P.S."/>
            <person name="Li F."/>
            <person name="Zhang H."/>
            <person name="Feng B."/>
            <person name="Zhu X."/>
            <person name="Liu R."/>
            <person name="Schnable J.C."/>
            <person name="Zhu J.-K."/>
            <person name="Zhang H."/>
        </authorList>
    </citation>
    <scope>NUCLEOTIDE SEQUENCE [LARGE SCALE GENOMIC DNA]</scope>
</reference>
<name>A0A3L6QAA9_PANMI</name>
<evidence type="ECO:0000256" key="1">
    <source>
        <dbReference type="SAM" id="MobiDB-lite"/>
    </source>
</evidence>
<evidence type="ECO:0000313" key="2">
    <source>
        <dbReference type="EMBL" id="RLM74546.1"/>
    </source>
</evidence>
<keyword evidence="3" id="KW-1185">Reference proteome</keyword>
<feature type="region of interest" description="Disordered" evidence="1">
    <location>
        <begin position="152"/>
        <end position="171"/>
    </location>
</feature>
<dbReference type="AlphaFoldDB" id="A0A3L6QAA9"/>
<gene>
    <name evidence="2" type="ORF">C2845_PM15G14460</name>
</gene>
<feature type="compositionally biased region" description="Low complexity" evidence="1">
    <location>
        <begin position="192"/>
        <end position="214"/>
    </location>
</feature>
<accession>A0A3L6QAA9</accession>